<proteinExistence type="inferred from homology"/>
<keyword evidence="3" id="KW-0732">Signal</keyword>
<accession>A0A229VXR0</accession>
<evidence type="ECO:0000256" key="5">
    <source>
        <dbReference type="SAM" id="Phobius"/>
    </source>
</evidence>
<keyword evidence="5" id="KW-0812">Transmembrane</keyword>
<keyword evidence="5" id="KW-0472">Membrane</keyword>
<feature type="domain" description="SpaA-like prealbumin fold" evidence="6">
    <location>
        <begin position="1220"/>
        <end position="1309"/>
    </location>
</feature>
<dbReference type="OrthoDB" id="3234051at2"/>
<keyword evidence="8" id="KW-1185">Reference proteome</keyword>
<evidence type="ECO:0000256" key="4">
    <source>
        <dbReference type="SAM" id="MobiDB-lite"/>
    </source>
</evidence>
<dbReference type="InterPro" id="IPR041033">
    <property type="entry name" value="SpaA_PFL_dom_1"/>
</dbReference>
<name>A0A229VXR0_9BIFI</name>
<dbReference type="GO" id="GO:0005975">
    <property type="term" value="P:carbohydrate metabolic process"/>
    <property type="evidence" value="ECO:0007669"/>
    <property type="project" value="UniProtKB-ARBA"/>
</dbReference>
<feature type="transmembrane region" description="Helical" evidence="5">
    <location>
        <begin position="1337"/>
        <end position="1356"/>
    </location>
</feature>
<feature type="domain" description="SpaA-like prealbumin fold" evidence="6">
    <location>
        <begin position="1104"/>
        <end position="1179"/>
    </location>
</feature>
<feature type="domain" description="SpaA-like prealbumin fold" evidence="6">
    <location>
        <begin position="965"/>
        <end position="1049"/>
    </location>
</feature>
<comment type="similarity">
    <text evidence="1">Belongs to the serine-aspartate repeat-containing protein (SDr) family.</text>
</comment>
<evidence type="ECO:0000313" key="7">
    <source>
        <dbReference type="EMBL" id="OXN00414.1"/>
    </source>
</evidence>
<dbReference type="EMBL" id="NEWD01000016">
    <property type="protein sequence ID" value="OXN00414.1"/>
    <property type="molecule type" value="Genomic_DNA"/>
</dbReference>
<protein>
    <submittedName>
        <fullName evidence="7">LPXTG-domain-containing protein cell wall anchor domain</fullName>
    </submittedName>
</protein>
<feature type="compositionally biased region" description="Polar residues" evidence="4">
    <location>
        <begin position="1116"/>
        <end position="1126"/>
    </location>
</feature>
<dbReference type="RefSeq" id="WP_143248577.1">
    <property type="nucleotide sequence ID" value="NZ_NEWD01000016.1"/>
</dbReference>
<comment type="caution">
    <text evidence="7">The sequence shown here is derived from an EMBL/GenBank/DDBJ whole genome shotgun (WGS) entry which is preliminary data.</text>
</comment>
<organism evidence="7 8">
    <name type="scientific">Bifidobacterium vansinderenii</name>
    <dbReference type="NCBI Taxonomy" id="1984871"/>
    <lineage>
        <taxon>Bacteria</taxon>
        <taxon>Bacillati</taxon>
        <taxon>Actinomycetota</taxon>
        <taxon>Actinomycetes</taxon>
        <taxon>Bifidobacteriales</taxon>
        <taxon>Bifidobacteriaceae</taxon>
        <taxon>Bifidobacterium</taxon>
    </lineage>
</organism>
<dbReference type="PANTHER" id="PTHR36108:SF13">
    <property type="entry name" value="COLOSSIN-B-RELATED"/>
    <property type="match status" value="1"/>
</dbReference>
<evidence type="ECO:0000256" key="3">
    <source>
        <dbReference type="ARBA" id="ARBA00022729"/>
    </source>
</evidence>
<sequence length="1374" mass="146529">MSRLVGAARGRGSWLVAAFLALVVAVGLGTVLAAGASSAAAPVDGSGFVESLQAQYLPDGKKGSEGDWVDLTEDAHSITVYEGVRFNVGFKIPKGTLTEGNPVVRIPVKGMRFHFDGGGSASVPSSGSVYHGADKWASFDFNGYDVASKTEYLTLTFTDSAVSENAQTDLVDGHVWFNAQTDAVFPTGADQSVQFGDGATQAITVKRPSVKIEKSALTTQGYPKQDTSRNRNQFQWQVKVTNTSDVPLKNAYLADCRIQSIDAKVDYSTTGLFDCPRSGTSTWDALDQSGFFGGNWGNAFTLYANQSMTVTVTTSTDSTELANNVENLYNAAVLYDSMGWTTGDGAAQNWQTYSNGYQHVAYAYAARAEQPNPFYGKKDQLKIQKAQDTHDTRYVDRQTGRECAYGDRNCSVQISWDVTVTNEGDGPAQAGWGITEEGIGTWFTIKQTQEIVDAVKKASGLNDVTWTTKCTNAYGNAYNKRDDSYPTEGAKECGSMDYDTGQTVYPNLIDHGQVTVNDALPAGASFMFKYYTTAGAEEGDPMVGGRNCATTTGSDGTRLDSKCIGVDYDVESLKKNAVTGSGYVDSNGQYQSEFEWHIGWSLSGSSGDAGKTLVLHETLPEGVSDVIVQYTNPDEYKDGAVTADTFDWNKTYDVFALRPNGLVTIGSFSDMEKVGDQTVNTSGSSAKLVRTGERTFDIIIDKAARKGYLAIAPTAIDPAYVAANGKPSTNAQGRYCATVPVENTVTSNIAASVDDAVAGKYLDGAYTHTAKSGEKNYTVCTVSKKSGGYGNASENGTDSTYTINYNSMGFQLNGGKPVTITDKLTNLPANAAVALLGLDQPTDYSGNGGVTITTYAAMGGGSGSWQELCGSGVRDAQGNQSIPKRCSDYVDWDSATGTIKFKNIPDGRYVLIQYRYRFNSPDSSIPGLRNEFKTDSTTQATGVTDGSTTNDLTIIHAAGTIDARSVKVLKTDAGGYTKLKGAVFRVDKYDGTKWNEDTKNKDLTTGSDGYAVIGQIDCGVAYRVTETTAPDGYALSNVPNYFYMKCADGTTTAIPDDFREVGGNAVIAGSVIQVRDVERPLATLTIVKADGTTMDQCDSMRCPNPLKGTEWDLTPTDENGTATGKTTHIVDNGASDGDPQEGWISVAKLEYGWYKLVETKAPTGYILDSTPVVFQMARDSYGFDGITIKSASDSASVHYFYGSASLLVGNYTTPPAPKPSITWSKIGSDTGTVLENSEWELRDSTGKPMTVVDNGANDEDDRAGYLKVSSGITNGSTYYLTETKAPNGYKLSTATHTITITDDAKVTITGADAAKGNAITNIPEGQNPGLSELAQTGSIITLIILAAVSIATLITVRAMKALDTSNTTTSSSTK</sequence>
<dbReference type="Proteomes" id="UP000215433">
    <property type="component" value="Unassembled WGS sequence"/>
</dbReference>
<evidence type="ECO:0000259" key="6">
    <source>
        <dbReference type="Pfam" id="PF17802"/>
    </source>
</evidence>
<evidence type="ECO:0000256" key="1">
    <source>
        <dbReference type="ARBA" id="ARBA00007257"/>
    </source>
</evidence>
<dbReference type="Pfam" id="PF17802">
    <property type="entry name" value="SpaA"/>
    <property type="match status" value="3"/>
</dbReference>
<keyword evidence="2" id="KW-0964">Secreted</keyword>
<evidence type="ECO:0000313" key="8">
    <source>
        <dbReference type="Proteomes" id="UP000215433"/>
    </source>
</evidence>
<dbReference type="Gene3D" id="2.60.40.10">
    <property type="entry name" value="Immunoglobulins"/>
    <property type="match status" value="3"/>
</dbReference>
<dbReference type="InterPro" id="IPR013783">
    <property type="entry name" value="Ig-like_fold"/>
</dbReference>
<gene>
    <name evidence="7" type="ORF">Tam10B_1284</name>
</gene>
<keyword evidence="5" id="KW-1133">Transmembrane helix</keyword>
<reference evidence="7 8" key="1">
    <citation type="submission" date="2017-05" db="EMBL/GenBank/DDBJ databases">
        <title>Bifidobacterium vansinderenii sp. nov.</title>
        <authorList>
            <person name="Lugli G.A."/>
            <person name="Duranti S."/>
            <person name="Mangifesta M."/>
        </authorList>
    </citation>
    <scope>NUCLEOTIDE SEQUENCE [LARGE SCALE GENOMIC DNA]</scope>
    <source>
        <strain evidence="7 8">Tam10B</strain>
    </source>
</reference>
<evidence type="ECO:0000256" key="2">
    <source>
        <dbReference type="ARBA" id="ARBA00022525"/>
    </source>
</evidence>
<dbReference type="PANTHER" id="PTHR36108">
    <property type="entry name" value="COLOSSIN-B-RELATED"/>
    <property type="match status" value="1"/>
</dbReference>
<feature type="region of interest" description="Disordered" evidence="4">
    <location>
        <begin position="1108"/>
        <end position="1136"/>
    </location>
</feature>